<name>F5Z7L6_ALTNA</name>
<dbReference type="InterPro" id="IPR017853">
    <property type="entry name" value="GH"/>
</dbReference>
<evidence type="ECO:0000256" key="1">
    <source>
        <dbReference type="ARBA" id="ARBA00022801"/>
    </source>
</evidence>
<dbReference type="Gene3D" id="2.60.40.10">
    <property type="entry name" value="Immunoglobulins"/>
    <property type="match status" value="1"/>
</dbReference>
<organism evidence="5 6">
    <name type="scientific">Alteromonas naphthalenivorans</name>
    <dbReference type="NCBI Taxonomy" id="715451"/>
    <lineage>
        <taxon>Bacteria</taxon>
        <taxon>Pseudomonadati</taxon>
        <taxon>Pseudomonadota</taxon>
        <taxon>Gammaproteobacteria</taxon>
        <taxon>Alteromonadales</taxon>
        <taxon>Alteromonadaceae</taxon>
        <taxon>Alteromonas/Salinimonas group</taxon>
        <taxon>Alteromonas</taxon>
    </lineage>
</organism>
<dbReference type="SMART" id="SM00642">
    <property type="entry name" value="Aamy"/>
    <property type="match status" value="1"/>
</dbReference>
<evidence type="ECO:0000256" key="2">
    <source>
        <dbReference type="ARBA" id="ARBA00023295"/>
    </source>
</evidence>
<keyword evidence="1" id="KW-0378">Hydrolase</keyword>
<dbReference type="InterPro" id="IPR019492">
    <property type="entry name" value="Cyclo-malto-dextrinase_C"/>
</dbReference>
<proteinExistence type="predicted"/>
<dbReference type="CDD" id="cd11340">
    <property type="entry name" value="AmyAc_bac_CMD_like_3"/>
    <property type="match status" value="1"/>
</dbReference>
<keyword evidence="6" id="KW-1185">Reference proteome</keyword>
<evidence type="ECO:0000256" key="3">
    <source>
        <dbReference type="SAM" id="MobiDB-lite"/>
    </source>
</evidence>
<dbReference type="HOGENOM" id="CLU_006462_7_3_6"/>
<dbReference type="AlphaFoldDB" id="F5Z7L6"/>
<evidence type="ECO:0000313" key="6">
    <source>
        <dbReference type="Proteomes" id="UP000000683"/>
    </source>
</evidence>
<gene>
    <name evidence="5" type="ordered locus">ambt_07655</name>
</gene>
<dbReference type="Pfam" id="PF00128">
    <property type="entry name" value="Alpha-amylase"/>
    <property type="match status" value="1"/>
</dbReference>
<dbReference type="PANTHER" id="PTHR10357">
    <property type="entry name" value="ALPHA-AMYLASE FAMILY MEMBER"/>
    <property type="match status" value="1"/>
</dbReference>
<protein>
    <submittedName>
        <fullName evidence="5">Alpha-amylase</fullName>
    </submittedName>
</protein>
<dbReference type="GO" id="GO:0016798">
    <property type="term" value="F:hydrolase activity, acting on glycosyl bonds"/>
    <property type="evidence" value="ECO:0007669"/>
    <property type="project" value="UniProtKB-KW"/>
</dbReference>
<dbReference type="KEGG" id="alt:ambt_07655"/>
<dbReference type="InterPro" id="IPR015171">
    <property type="entry name" value="Cyc-maltodext_N"/>
</dbReference>
<dbReference type="InterPro" id="IPR013783">
    <property type="entry name" value="Ig-like_fold"/>
</dbReference>
<feature type="region of interest" description="Disordered" evidence="3">
    <location>
        <begin position="175"/>
        <end position="195"/>
    </location>
</feature>
<dbReference type="InterPro" id="IPR006047">
    <property type="entry name" value="GH13_cat_dom"/>
</dbReference>
<feature type="compositionally biased region" description="Basic and acidic residues" evidence="3">
    <location>
        <begin position="181"/>
        <end position="195"/>
    </location>
</feature>
<dbReference type="InterPro" id="IPR013780">
    <property type="entry name" value="Glyco_hydro_b"/>
</dbReference>
<reference evidence="5 6" key="1">
    <citation type="journal article" date="2011" name="J. Bacteriol.">
        <title>Complete genome sequence of the polycyclic aromatic hydrocarbon-degrading bacterium Alteromonas sp. strain SN2.</title>
        <authorList>
            <person name="Jin H.M."/>
            <person name="Jeong H."/>
            <person name="Moon E.J."/>
            <person name="Math R.K."/>
            <person name="Lee K."/>
            <person name="Kim H.J."/>
            <person name="Jeon C.O."/>
            <person name="Oh T.K."/>
            <person name="Kim J.F."/>
        </authorList>
    </citation>
    <scope>NUCLEOTIDE SEQUENCE [LARGE SCALE GENOMIC DNA]</scope>
    <source>
        <strain evidence="6">JCM 17741 / KACC 18427 / KCTC 11700BP / SN2</strain>
    </source>
</reference>
<dbReference type="RefSeq" id="WP_013783997.1">
    <property type="nucleotide sequence ID" value="NC_015554.1"/>
</dbReference>
<dbReference type="SUPFAM" id="SSF51011">
    <property type="entry name" value="Glycosyl hydrolase domain"/>
    <property type="match status" value="1"/>
</dbReference>
<keyword evidence="2" id="KW-0326">Glycosidase</keyword>
<evidence type="ECO:0000259" key="4">
    <source>
        <dbReference type="SMART" id="SM00642"/>
    </source>
</evidence>
<dbReference type="Pfam" id="PF09087">
    <property type="entry name" value="Cyc-maltodext_N"/>
    <property type="match status" value="1"/>
</dbReference>
<dbReference type="Gene3D" id="2.60.40.1180">
    <property type="entry name" value="Golgi alpha-mannosidase II"/>
    <property type="match status" value="1"/>
</dbReference>
<dbReference type="eggNOG" id="COG0366">
    <property type="taxonomic scope" value="Bacteria"/>
</dbReference>
<dbReference type="Gene3D" id="3.20.20.80">
    <property type="entry name" value="Glycosidases"/>
    <property type="match status" value="1"/>
</dbReference>
<feature type="domain" description="Glycosyl hydrolase family 13 catalytic" evidence="4">
    <location>
        <begin position="164"/>
        <end position="561"/>
    </location>
</feature>
<dbReference type="SUPFAM" id="SSF51445">
    <property type="entry name" value="(Trans)glycosidases"/>
    <property type="match status" value="1"/>
</dbReference>
<dbReference type="GO" id="GO:0005975">
    <property type="term" value="P:carbohydrate metabolic process"/>
    <property type="evidence" value="ECO:0007669"/>
    <property type="project" value="InterPro"/>
</dbReference>
<dbReference type="EMBL" id="CP002339">
    <property type="protein sequence ID" value="AEF03059.1"/>
    <property type="molecule type" value="Genomic_DNA"/>
</dbReference>
<evidence type="ECO:0000313" key="5">
    <source>
        <dbReference type="EMBL" id="AEF03059.1"/>
    </source>
</evidence>
<dbReference type="PANTHER" id="PTHR10357:SF210">
    <property type="entry name" value="MALTODEXTRIN GLUCOSIDASE"/>
    <property type="match status" value="1"/>
</dbReference>
<dbReference type="SUPFAM" id="SSF81296">
    <property type="entry name" value="E set domains"/>
    <property type="match status" value="1"/>
</dbReference>
<sequence>MLHFRFNISRIWLIVKAPSFTSPLVPRFLVSAASLVTNRFVNSIATLASLTFSYAAIADIDVYPPNWWVGMEKPTVELMLHGDGVANYSASINATDVTVVDSKRLDSENYLFVTLNTDSAEAGRVVISLIAPDGSSHDIDYALNARRQHSQSRVGFGPKDAIYLIAPDRFANGDESNDSVDGYKDRLNRDNKGGRHGGDIQGIIDNLDYIADMGFTQIWSMPLLENAMDSYSYHGYSTTDYYKIDPRYGSNSQYQKLSEKASEHGVGLIMDMVLNHIGSGHAWVQDKPSKDWLNNQGVFVGTTHKRESLHDPHAIQSDIKAFSDGWFVPSMPDLNQRNPHLATYLIQNAIWWVEFANLSGIRVDTYSYSDKGFLSEWTTRLMQEYPNLNIVGEEWSVNPAITAYWQAGSHRHDDYVSALPSVMDFSLQHAVADGLTSKEGWDTGLTSIYETLATDFLYGEPNNLVIFADNHDMSRVYSQVDEDINRWDMAMTFYLTARGIPQVFYGTEILMSNPNTEDHGIIRSDFLGGWKSDTKNAFTGKGLSDDERWAQSRIKQLLSLRQNYPAVFEGSFKHYAPVDGVYAYARQANAKNPPSIQGDKDTNDTDEKKVNSKSPVILVILNKNEKASTVDMNKYNMVTNGKKNMTRLKDDKEFASSETVTLAPMSANVFIVK</sequence>
<dbReference type="InterPro" id="IPR014756">
    <property type="entry name" value="Ig_E-set"/>
</dbReference>
<dbReference type="Pfam" id="PF10438">
    <property type="entry name" value="Cyc-maltodext_C"/>
    <property type="match status" value="1"/>
</dbReference>
<accession>F5Z7L6</accession>
<dbReference type="Proteomes" id="UP000000683">
    <property type="component" value="Chromosome"/>
</dbReference>